<dbReference type="EMBL" id="OX451738">
    <property type="protein sequence ID" value="CAI8601819.1"/>
    <property type="molecule type" value="Genomic_DNA"/>
</dbReference>
<dbReference type="PANTHER" id="PTHR36788:SF2">
    <property type="entry name" value="DEFENSIN-LIKE PROTEIN 183"/>
    <property type="match status" value="1"/>
</dbReference>
<keyword evidence="7 9" id="KW-0611">Plant defense</keyword>
<comment type="similarity">
    <text evidence="2 9">Belongs to the DEFL family.</text>
</comment>
<name>A0AAV0ZVP9_VICFA</name>
<dbReference type="InterPro" id="IPR039641">
    <property type="entry name" value="LCR"/>
</dbReference>
<evidence type="ECO:0000256" key="6">
    <source>
        <dbReference type="ARBA" id="ARBA00022729"/>
    </source>
</evidence>
<dbReference type="GO" id="GO:0005576">
    <property type="term" value="C:extracellular region"/>
    <property type="evidence" value="ECO:0007669"/>
    <property type="project" value="UniProtKB-SubCell"/>
</dbReference>
<protein>
    <recommendedName>
        <fullName evidence="9">Defensin-like protein</fullName>
    </recommendedName>
</protein>
<dbReference type="GO" id="GO:0031640">
    <property type="term" value="P:killing of cells of another organism"/>
    <property type="evidence" value="ECO:0007669"/>
    <property type="project" value="UniProtKB-UniRule"/>
</dbReference>
<organism evidence="10 11">
    <name type="scientific">Vicia faba</name>
    <name type="common">Broad bean</name>
    <name type="synonym">Faba vulgaris</name>
    <dbReference type="NCBI Taxonomy" id="3906"/>
    <lineage>
        <taxon>Eukaryota</taxon>
        <taxon>Viridiplantae</taxon>
        <taxon>Streptophyta</taxon>
        <taxon>Embryophyta</taxon>
        <taxon>Tracheophyta</taxon>
        <taxon>Spermatophyta</taxon>
        <taxon>Magnoliopsida</taxon>
        <taxon>eudicotyledons</taxon>
        <taxon>Gunneridae</taxon>
        <taxon>Pentapetalae</taxon>
        <taxon>rosids</taxon>
        <taxon>fabids</taxon>
        <taxon>Fabales</taxon>
        <taxon>Fabaceae</taxon>
        <taxon>Papilionoideae</taxon>
        <taxon>50 kb inversion clade</taxon>
        <taxon>NPAAA clade</taxon>
        <taxon>Hologalegina</taxon>
        <taxon>IRL clade</taxon>
        <taxon>Fabeae</taxon>
        <taxon>Vicia</taxon>
    </lineage>
</organism>
<gene>
    <name evidence="10" type="ORF">VFH_III012920</name>
</gene>
<keyword evidence="11" id="KW-1185">Reference proteome</keyword>
<feature type="signal peptide" evidence="9">
    <location>
        <begin position="1"/>
        <end position="24"/>
    </location>
</feature>
<evidence type="ECO:0000256" key="8">
    <source>
        <dbReference type="ARBA" id="ARBA00023157"/>
    </source>
</evidence>
<reference evidence="10 11" key="1">
    <citation type="submission" date="2023-01" db="EMBL/GenBank/DDBJ databases">
        <authorList>
            <person name="Kreplak J."/>
        </authorList>
    </citation>
    <scope>NUCLEOTIDE SEQUENCE [LARGE SCALE GENOMIC DNA]</scope>
</reference>
<evidence type="ECO:0000256" key="4">
    <source>
        <dbReference type="ARBA" id="ARBA00022529"/>
    </source>
</evidence>
<evidence type="ECO:0000256" key="2">
    <source>
        <dbReference type="ARBA" id="ARBA00006722"/>
    </source>
</evidence>
<evidence type="ECO:0000256" key="3">
    <source>
        <dbReference type="ARBA" id="ARBA00022525"/>
    </source>
</evidence>
<accession>A0AAV0ZVP9</accession>
<proteinExistence type="inferred from homology"/>
<keyword evidence="5 9" id="KW-0295">Fungicide</keyword>
<evidence type="ECO:0000256" key="5">
    <source>
        <dbReference type="ARBA" id="ARBA00022577"/>
    </source>
</evidence>
<evidence type="ECO:0000256" key="7">
    <source>
        <dbReference type="ARBA" id="ARBA00022821"/>
    </source>
</evidence>
<keyword evidence="6 9" id="KW-0732">Signal</keyword>
<comment type="subcellular location">
    <subcellularLocation>
        <location evidence="1 9">Secreted</location>
    </subcellularLocation>
</comment>
<evidence type="ECO:0000313" key="11">
    <source>
        <dbReference type="Proteomes" id="UP001157006"/>
    </source>
</evidence>
<evidence type="ECO:0000256" key="9">
    <source>
        <dbReference type="RuleBase" id="RU367109"/>
    </source>
</evidence>
<keyword evidence="4 9" id="KW-0929">Antimicrobial</keyword>
<keyword evidence="8" id="KW-1015">Disulfide bond</keyword>
<dbReference type="Proteomes" id="UP001157006">
    <property type="component" value="Chromosome 3"/>
</dbReference>
<evidence type="ECO:0000313" key="10">
    <source>
        <dbReference type="EMBL" id="CAI8601819.1"/>
    </source>
</evidence>
<dbReference type="GO" id="GO:0050832">
    <property type="term" value="P:defense response to fungus"/>
    <property type="evidence" value="ECO:0007669"/>
    <property type="project" value="UniProtKB-UniRule"/>
</dbReference>
<evidence type="ECO:0000256" key="1">
    <source>
        <dbReference type="ARBA" id="ARBA00004613"/>
    </source>
</evidence>
<dbReference type="PANTHER" id="PTHR36788">
    <property type="entry name" value="DEFENSIN-LIKE PROTEIN 183"/>
    <property type="match status" value="1"/>
</dbReference>
<sequence length="122" mass="13207">MHTPFYFFFILVLIVAVQWIQVEGGECTNVVGPCEGCSFVCNVFAAGSKVLGHDCSFNNLCTCTFEEPAKGEPKCDIGLGLCTSDCGNDCCKKKCTSKYPSTGSGSCVNRYGVNYCSCTYKR</sequence>
<dbReference type="AlphaFoldDB" id="A0AAV0ZVP9"/>
<feature type="chain" id="PRO_5043087096" description="Defensin-like protein" evidence="9">
    <location>
        <begin position="25"/>
        <end position="122"/>
    </location>
</feature>
<keyword evidence="3 9" id="KW-0964">Secreted</keyword>